<gene>
    <name evidence="12" type="ORF">SAMN05216214_11097</name>
</gene>
<dbReference type="RefSeq" id="WP_074868466.1">
    <property type="nucleotide sequence ID" value="NZ_FOAS01000010.1"/>
</dbReference>
<dbReference type="EC" id="4.3.2.10" evidence="4"/>
<keyword evidence="7" id="KW-0456">Lyase</keyword>
<evidence type="ECO:0000256" key="8">
    <source>
        <dbReference type="ARBA" id="ARBA00025475"/>
    </source>
</evidence>
<comment type="pathway">
    <text evidence="1">Amino-acid biosynthesis; L-histidine biosynthesis; L-histidine from 5-phospho-alpha-D-ribose 1-diphosphate: step 5/9.</text>
</comment>
<dbReference type="InterPro" id="IPR050064">
    <property type="entry name" value="IGPS_HisA/HisF"/>
</dbReference>
<evidence type="ECO:0000256" key="11">
    <source>
        <dbReference type="RuleBase" id="RU003657"/>
    </source>
</evidence>
<comment type="function">
    <text evidence="8">IGPS catalyzes the conversion of PRFAR and glutamine to IGP, AICAR and glutamate. The HisF subunit catalyzes the cyclization activity that produces IGP and AICAR from PRFAR using the ammonia provided by the HisH subunit.</text>
</comment>
<dbReference type="PANTHER" id="PTHR21235">
    <property type="entry name" value="IMIDAZOLE GLYCEROL PHOSPHATE SYNTHASE SUBUNIT HISF/H IGP SYNTHASE SUBUNIT HISF/H"/>
    <property type="match status" value="1"/>
</dbReference>
<dbReference type="GO" id="GO:0000107">
    <property type="term" value="F:imidazoleglycerol-phosphate synthase activity"/>
    <property type="evidence" value="ECO:0007669"/>
    <property type="project" value="InterPro"/>
</dbReference>
<keyword evidence="13" id="KW-1185">Reference proteome</keyword>
<dbReference type="Pfam" id="PF00977">
    <property type="entry name" value="His_biosynth"/>
    <property type="match status" value="1"/>
</dbReference>
<dbReference type="GO" id="GO:0016829">
    <property type="term" value="F:lyase activity"/>
    <property type="evidence" value="ECO:0007669"/>
    <property type="project" value="UniProtKB-KW"/>
</dbReference>
<evidence type="ECO:0000256" key="2">
    <source>
        <dbReference type="ARBA" id="ARBA00009667"/>
    </source>
</evidence>
<dbReference type="EMBL" id="FOAS01000010">
    <property type="protein sequence ID" value="SEL29839.1"/>
    <property type="molecule type" value="Genomic_DNA"/>
</dbReference>
<evidence type="ECO:0000256" key="9">
    <source>
        <dbReference type="ARBA" id="ARBA00030264"/>
    </source>
</evidence>
<dbReference type="InterPro" id="IPR004651">
    <property type="entry name" value="HisF"/>
</dbReference>
<dbReference type="InterPro" id="IPR011060">
    <property type="entry name" value="RibuloseP-bd_barrel"/>
</dbReference>
<name>A0A1H7P2M0_9GAMM</name>
<dbReference type="InterPro" id="IPR013785">
    <property type="entry name" value="Aldolase_TIM"/>
</dbReference>
<dbReference type="SUPFAM" id="SSF51366">
    <property type="entry name" value="Ribulose-phoshate binding barrel"/>
    <property type="match status" value="1"/>
</dbReference>
<evidence type="ECO:0000256" key="6">
    <source>
        <dbReference type="ARBA" id="ARBA00023102"/>
    </source>
</evidence>
<comment type="subunit">
    <text evidence="3">Heterodimer of HisH and HisF.</text>
</comment>
<proteinExistence type="inferred from homology"/>
<dbReference type="Proteomes" id="UP000185766">
    <property type="component" value="Unassembled WGS sequence"/>
</dbReference>
<evidence type="ECO:0000256" key="5">
    <source>
        <dbReference type="ARBA" id="ARBA00022605"/>
    </source>
</evidence>
<dbReference type="Gene3D" id="3.20.20.70">
    <property type="entry name" value="Aldolase class I"/>
    <property type="match status" value="1"/>
</dbReference>
<keyword evidence="5 11" id="KW-0028">Amino-acid biosynthesis</keyword>
<evidence type="ECO:0000256" key="3">
    <source>
        <dbReference type="ARBA" id="ARBA00011152"/>
    </source>
</evidence>
<evidence type="ECO:0000256" key="4">
    <source>
        <dbReference type="ARBA" id="ARBA00012809"/>
    </source>
</evidence>
<organism evidence="12 13">
    <name type="scientific">Atopomonas hussainii</name>
    <dbReference type="NCBI Taxonomy" id="1429083"/>
    <lineage>
        <taxon>Bacteria</taxon>
        <taxon>Pseudomonadati</taxon>
        <taxon>Pseudomonadota</taxon>
        <taxon>Gammaproteobacteria</taxon>
        <taxon>Pseudomonadales</taxon>
        <taxon>Pseudomonadaceae</taxon>
        <taxon>Atopomonas</taxon>
    </lineage>
</organism>
<dbReference type="PANTHER" id="PTHR21235:SF2">
    <property type="entry name" value="IMIDAZOLE GLYCEROL PHOSPHATE SYNTHASE HISHF"/>
    <property type="match status" value="1"/>
</dbReference>
<evidence type="ECO:0000256" key="7">
    <source>
        <dbReference type="ARBA" id="ARBA00023239"/>
    </source>
</evidence>
<dbReference type="UniPathway" id="UPA00031">
    <property type="reaction ID" value="UER00010"/>
</dbReference>
<keyword evidence="6 11" id="KW-0368">Histidine biosynthesis</keyword>
<comment type="similarity">
    <text evidence="2 11">Belongs to the HisA/HisF family.</text>
</comment>
<sequence length="260" mass="27365">MLKVRVIPTLLWKGLGLVKGVGFDSWRRVGPVLPAVKVYNARDVDELILVDINATLESELPDHDSVNDFSEECAVPLTVGGGISSLEQVLALLHSGADKIAVNSAAYAEPGLIDAAASRFGAQCVVASIDVRRLDEGDYRCFSHAGTQDTGREVLAWARELADRGAGEILLTSIERDGSMTGYDLALVERVARAVDIPVIASGGAGSYQHMIDVVQQAGASAVAAASIFHFTELTPAGAKAAMQAAGIPVRRNFVGEANP</sequence>
<protein>
    <recommendedName>
        <fullName evidence="4">imidazole glycerol-phosphate synthase</fullName>
        <ecNumber evidence="4">4.3.2.10</ecNumber>
    </recommendedName>
    <alternativeName>
        <fullName evidence="9">IGP synthase cyclase subunit</fullName>
    </alternativeName>
</protein>
<dbReference type="AlphaFoldDB" id="A0A1H7P2M0"/>
<dbReference type="InterPro" id="IPR006062">
    <property type="entry name" value="His_biosynth"/>
</dbReference>
<accession>A0A1H7P2M0</accession>
<dbReference type="GO" id="GO:0000105">
    <property type="term" value="P:L-histidine biosynthetic process"/>
    <property type="evidence" value="ECO:0007669"/>
    <property type="project" value="UniProtKB-UniPathway"/>
</dbReference>
<reference evidence="12 13" key="1">
    <citation type="submission" date="2016-10" db="EMBL/GenBank/DDBJ databases">
        <authorList>
            <person name="de Groot N.N."/>
        </authorList>
    </citation>
    <scope>NUCLEOTIDE SEQUENCE [LARGE SCALE GENOMIC DNA]</scope>
    <source>
        <strain evidence="12 13">JCM 19513</strain>
    </source>
</reference>
<evidence type="ECO:0000313" key="12">
    <source>
        <dbReference type="EMBL" id="SEL29839.1"/>
    </source>
</evidence>
<evidence type="ECO:0000313" key="13">
    <source>
        <dbReference type="Proteomes" id="UP000185766"/>
    </source>
</evidence>
<evidence type="ECO:0000256" key="10">
    <source>
        <dbReference type="ARBA" id="ARBA00047838"/>
    </source>
</evidence>
<dbReference type="CDD" id="cd04731">
    <property type="entry name" value="HisF"/>
    <property type="match status" value="1"/>
</dbReference>
<evidence type="ECO:0000256" key="1">
    <source>
        <dbReference type="ARBA" id="ARBA00005091"/>
    </source>
</evidence>
<comment type="catalytic activity">
    <reaction evidence="10">
        <text>5-[(5-phospho-1-deoxy-D-ribulos-1-ylimino)methylamino]-1-(5-phospho-beta-D-ribosyl)imidazole-4-carboxamide + L-glutamine = D-erythro-1-(imidazol-4-yl)glycerol 3-phosphate + 5-amino-1-(5-phospho-beta-D-ribosyl)imidazole-4-carboxamide + L-glutamate + H(+)</text>
        <dbReference type="Rhea" id="RHEA:24793"/>
        <dbReference type="ChEBI" id="CHEBI:15378"/>
        <dbReference type="ChEBI" id="CHEBI:29985"/>
        <dbReference type="ChEBI" id="CHEBI:58278"/>
        <dbReference type="ChEBI" id="CHEBI:58359"/>
        <dbReference type="ChEBI" id="CHEBI:58475"/>
        <dbReference type="ChEBI" id="CHEBI:58525"/>
        <dbReference type="EC" id="4.3.2.10"/>
    </reaction>
</comment>